<keyword evidence="8" id="KW-1185">Reference proteome</keyword>
<dbReference type="GO" id="GO:0000160">
    <property type="term" value="P:phosphorelay signal transduction system"/>
    <property type="evidence" value="ECO:0007669"/>
    <property type="project" value="InterPro"/>
</dbReference>
<dbReference type="PRINTS" id="PR00038">
    <property type="entry name" value="HTHLUXR"/>
</dbReference>
<keyword evidence="3" id="KW-0804">Transcription</keyword>
<evidence type="ECO:0000256" key="3">
    <source>
        <dbReference type="ARBA" id="ARBA00023163"/>
    </source>
</evidence>
<dbReference type="InterPro" id="IPR016032">
    <property type="entry name" value="Sig_transdc_resp-reg_C-effctor"/>
</dbReference>
<dbReference type="GO" id="GO:0006355">
    <property type="term" value="P:regulation of DNA-templated transcription"/>
    <property type="evidence" value="ECO:0007669"/>
    <property type="project" value="InterPro"/>
</dbReference>
<dbReference type="PROSITE" id="PS50043">
    <property type="entry name" value="HTH_LUXR_2"/>
    <property type="match status" value="1"/>
</dbReference>
<dbReference type="InterPro" id="IPR039420">
    <property type="entry name" value="WalR-like"/>
</dbReference>
<feature type="modified residue" description="4-aspartylphosphate" evidence="4">
    <location>
        <position position="56"/>
    </location>
</feature>
<dbReference type="PANTHER" id="PTHR43214">
    <property type="entry name" value="TWO-COMPONENT RESPONSE REGULATOR"/>
    <property type="match status" value="1"/>
</dbReference>
<dbReference type="RefSeq" id="WP_011146941.1">
    <property type="nucleotide sequence ID" value="NZ_CAWLTM010000077.1"/>
</dbReference>
<dbReference type="InterPro" id="IPR000792">
    <property type="entry name" value="Tscrpt_reg_LuxR_C"/>
</dbReference>
<dbReference type="PATRIC" id="fig|1393736.3.peg.2722"/>
<evidence type="ECO:0000256" key="1">
    <source>
        <dbReference type="ARBA" id="ARBA00023015"/>
    </source>
</evidence>
<accession>A0A022PF92</accession>
<dbReference type="EMBL" id="JFGV01000038">
    <property type="protein sequence ID" value="EYU14822.1"/>
    <property type="molecule type" value="Genomic_DNA"/>
</dbReference>
<feature type="domain" description="Response regulatory" evidence="6">
    <location>
        <begin position="5"/>
        <end position="121"/>
    </location>
</feature>
<sequence>MYNHSVMIVDDHPLIRHGLKQIVELDRALTVTAEADNGEEAINIACKLKPDVIMIDLNMNGLSGVDTIKSIRRKGINSYVLVLSVSDDRNDVYAAIDAGANGYLLKDSDLDSLLSSIRHAARGQTVFSEKIYQHLANRHKHVDPLSELTKRELDVLKEVSSGMTNKEVADVLFISEETVKVHIRNLLKKLNVRSRLAATIMYLQHRKNGVA</sequence>
<dbReference type="GeneID" id="88807687"/>
<evidence type="ECO:0000256" key="2">
    <source>
        <dbReference type="ARBA" id="ARBA00023125"/>
    </source>
</evidence>
<reference evidence="7 8" key="1">
    <citation type="submission" date="2014-03" db="EMBL/GenBank/DDBJ databases">
        <title>Draft Genome of Photorhabdus luminescens BA1, an Egyptian Isolate.</title>
        <authorList>
            <person name="Ghazal S."/>
            <person name="Hurst S.G.IV."/>
            <person name="Morris K."/>
            <person name="Thomas K."/>
            <person name="Tisa L.S."/>
        </authorList>
    </citation>
    <scope>NUCLEOTIDE SEQUENCE [LARGE SCALE GENOMIC DNA]</scope>
    <source>
        <strain evidence="7 8">BA1</strain>
    </source>
</reference>
<dbReference type="Gene3D" id="3.40.50.2300">
    <property type="match status" value="1"/>
</dbReference>
<dbReference type="Pfam" id="PF00072">
    <property type="entry name" value="Response_reg"/>
    <property type="match status" value="1"/>
</dbReference>
<name>A0A022PF92_9GAMM</name>
<evidence type="ECO:0000259" key="6">
    <source>
        <dbReference type="PROSITE" id="PS50110"/>
    </source>
</evidence>
<dbReference type="PANTHER" id="PTHR43214:SF41">
    <property type="entry name" value="NITRATE_NITRITE RESPONSE REGULATOR PROTEIN NARP"/>
    <property type="match status" value="1"/>
</dbReference>
<dbReference type="Pfam" id="PF00196">
    <property type="entry name" value="GerE"/>
    <property type="match status" value="1"/>
</dbReference>
<evidence type="ECO:0000259" key="5">
    <source>
        <dbReference type="PROSITE" id="PS50043"/>
    </source>
</evidence>
<evidence type="ECO:0000313" key="7">
    <source>
        <dbReference type="EMBL" id="EYU14822.1"/>
    </source>
</evidence>
<dbReference type="SMART" id="SM00421">
    <property type="entry name" value="HTH_LUXR"/>
    <property type="match status" value="1"/>
</dbReference>
<organism evidence="7 8">
    <name type="scientific">Photorhabdus aegyptia</name>
    <dbReference type="NCBI Taxonomy" id="2805098"/>
    <lineage>
        <taxon>Bacteria</taxon>
        <taxon>Pseudomonadati</taxon>
        <taxon>Pseudomonadota</taxon>
        <taxon>Gammaproteobacteria</taxon>
        <taxon>Enterobacterales</taxon>
        <taxon>Morganellaceae</taxon>
        <taxon>Photorhabdus</taxon>
    </lineage>
</organism>
<proteinExistence type="predicted"/>
<comment type="caution">
    <text evidence="7">The sequence shown here is derived from an EMBL/GenBank/DDBJ whole genome shotgun (WGS) entry which is preliminary data.</text>
</comment>
<dbReference type="AlphaFoldDB" id="A0A022PF92"/>
<dbReference type="CDD" id="cd06170">
    <property type="entry name" value="LuxR_C_like"/>
    <property type="match status" value="1"/>
</dbReference>
<dbReference type="PROSITE" id="PS00622">
    <property type="entry name" value="HTH_LUXR_1"/>
    <property type="match status" value="1"/>
</dbReference>
<dbReference type="SMART" id="SM00448">
    <property type="entry name" value="REC"/>
    <property type="match status" value="1"/>
</dbReference>
<dbReference type="GO" id="GO:0003677">
    <property type="term" value="F:DNA binding"/>
    <property type="evidence" value="ECO:0007669"/>
    <property type="project" value="UniProtKB-KW"/>
</dbReference>
<dbReference type="InterPro" id="IPR011006">
    <property type="entry name" value="CheY-like_superfamily"/>
</dbReference>
<evidence type="ECO:0000313" key="8">
    <source>
        <dbReference type="Proteomes" id="UP000023464"/>
    </source>
</evidence>
<protein>
    <submittedName>
        <fullName evidence="7">Two component transcriptional regulator, LuxR family</fullName>
    </submittedName>
</protein>
<dbReference type="SUPFAM" id="SSF52172">
    <property type="entry name" value="CheY-like"/>
    <property type="match status" value="1"/>
</dbReference>
<feature type="domain" description="HTH luxR-type" evidence="5">
    <location>
        <begin position="141"/>
        <end position="206"/>
    </location>
</feature>
<dbReference type="PROSITE" id="PS50110">
    <property type="entry name" value="RESPONSE_REGULATORY"/>
    <property type="match status" value="1"/>
</dbReference>
<dbReference type="Proteomes" id="UP000023464">
    <property type="component" value="Unassembled WGS sequence"/>
</dbReference>
<keyword evidence="4" id="KW-0597">Phosphoprotein</keyword>
<keyword evidence="2" id="KW-0238">DNA-binding</keyword>
<evidence type="ECO:0000256" key="4">
    <source>
        <dbReference type="PROSITE-ProRule" id="PRU00169"/>
    </source>
</evidence>
<dbReference type="InterPro" id="IPR001789">
    <property type="entry name" value="Sig_transdc_resp-reg_receiver"/>
</dbReference>
<dbReference type="SUPFAM" id="SSF46894">
    <property type="entry name" value="C-terminal effector domain of the bipartite response regulators"/>
    <property type="match status" value="1"/>
</dbReference>
<gene>
    <name evidence="7" type="ORF">BA1DRAFT_02661</name>
</gene>
<keyword evidence="1" id="KW-0805">Transcription regulation</keyword>